<dbReference type="PANTHER" id="PTHR38457">
    <property type="entry name" value="REGULATOR ABRB-RELATED"/>
    <property type="match status" value="1"/>
</dbReference>
<dbReference type="AlphaFoldDB" id="A0A7W6S1P8"/>
<evidence type="ECO:0008006" key="4">
    <source>
        <dbReference type="Google" id="ProtNLM"/>
    </source>
</evidence>
<keyword evidence="1" id="KW-0472">Membrane</keyword>
<gene>
    <name evidence="2" type="ORF">GGD88_002291</name>
</gene>
<proteinExistence type="predicted"/>
<feature type="transmembrane region" description="Helical" evidence="1">
    <location>
        <begin position="276"/>
        <end position="300"/>
    </location>
</feature>
<keyword evidence="1" id="KW-0812">Transmembrane</keyword>
<organism evidence="2 3">
    <name type="scientific">Roseospira goensis</name>
    <dbReference type="NCBI Taxonomy" id="391922"/>
    <lineage>
        <taxon>Bacteria</taxon>
        <taxon>Pseudomonadati</taxon>
        <taxon>Pseudomonadota</taxon>
        <taxon>Alphaproteobacteria</taxon>
        <taxon>Rhodospirillales</taxon>
        <taxon>Rhodospirillaceae</taxon>
        <taxon>Roseospira</taxon>
    </lineage>
</organism>
<name>A0A7W6S1P8_9PROT</name>
<feature type="transmembrane region" description="Helical" evidence="1">
    <location>
        <begin position="320"/>
        <end position="353"/>
    </location>
</feature>
<keyword evidence="1" id="KW-1133">Transmembrane helix</keyword>
<feature type="transmembrane region" description="Helical" evidence="1">
    <location>
        <begin position="64"/>
        <end position="82"/>
    </location>
</feature>
<dbReference type="GO" id="GO:0010468">
    <property type="term" value="P:regulation of gene expression"/>
    <property type="evidence" value="ECO:0007669"/>
    <property type="project" value="InterPro"/>
</dbReference>
<evidence type="ECO:0000256" key="1">
    <source>
        <dbReference type="SAM" id="Phobius"/>
    </source>
</evidence>
<feature type="transmembrane region" description="Helical" evidence="1">
    <location>
        <begin position="221"/>
        <end position="240"/>
    </location>
</feature>
<feature type="transmembrane region" description="Helical" evidence="1">
    <location>
        <begin position="94"/>
        <end position="115"/>
    </location>
</feature>
<evidence type="ECO:0000313" key="3">
    <source>
        <dbReference type="Proteomes" id="UP000555728"/>
    </source>
</evidence>
<accession>A0A7W6S1P8</accession>
<dbReference type="PANTHER" id="PTHR38457:SF1">
    <property type="entry name" value="REGULATOR ABRB-RELATED"/>
    <property type="match status" value="1"/>
</dbReference>
<protein>
    <recommendedName>
        <fullName evidence="4">Ammonia monooxygenase</fullName>
    </recommendedName>
</protein>
<dbReference type="EMBL" id="JACIGI010000018">
    <property type="protein sequence ID" value="MBB4286557.1"/>
    <property type="molecule type" value="Genomic_DNA"/>
</dbReference>
<evidence type="ECO:0000313" key="2">
    <source>
        <dbReference type="EMBL" id="MBB4286557.1"/>
    </source>
</evidence>
<dbReference type="Proteomes" id="UP000555728">
    <property type="component" value="Unassembled WGS sequence"/>
</dbReference>
<feature type="transmembrane region" description="Helical" evidence="1">
    <location>
        <begin position="183"/>
        <end position="209"/>
    </location>
</feature>
<feature type="transmembrane region" description="Helical" evidence="1">
    <location>
        <begin position="21"/>
        <end position="44"/>
    </location>
</feature>
<dbReference type="Pfam" id="PF05145">
    <property type="entry name" value="AbrB"/>
    <property type="match status" value="1"/>
</dbReference>
<feature type="transmembrane region" description="Helical" evidence="1">
    <location>
        <begin position="158"/>
        <end position="177"/>
    </location>
</feature>
<dbReference type="InterPro" id="IPR007820">
    <property type="entry name" value="AbrB_fam"/>
</dbReference>
<dbReference type="PIRSF" id="PIRSF038991">
    <property type="entry name" value="Protein_AbrB"/>
    <property type="match status" value="1"/>
</dbReference>
<dbReference type="NCBIfam" id="TIGR03082">
    <property type="entry name" value="Gneg_AbrB_dup"/>
    <property type="match status" value="2"/>
</dbReference>
<feature type="transmembrane region" description="Helical" evidence="1">
    <location>
        <begin position="127"/>
        <end position="146"/>
    </location>
</feature>
<dbReference type="InterPro" id="IPR017516">
    <property type="entry name" value="AbrB_dup"/>
</dbReference>
<sequence>MTARPAAPGAPKRRPWGRWGLTLGLGVGGGVVFQALGLPLPWMLGAITATTATAVAGVPLRVPAPLRLTMVSVLGVMLGSAFHPGIVAQMMAWWPSLLGLVGYVLLSTVAVMVYFRWVPRYDPVTAYFSAAPGGLTQMILLGGALGGDDRTIALNHGIRILLVVFTIPTGFAVLAGYERPDGGAAMAAGGSAAMLTLVDAAWLLGCAVLGAGLAHILRIPAGFMVGPMALSALVHGLGWTASSPPVPLVAAAQVVIGAAIGARFSGVPARAVARVFVGAIGSTAVLLAITLAFAGGLSLVTDLPPRELILAYAPGGVVEMSLISLALGVDVAFVSTHHIVRIMLVVLLAPLAFKLMGRVRPSSATDRGHRRQ</sequence>
<comment type="caution">
    <text evidence="2">The sequence shown here is derived from an EMBL/GenBank/DDBJ whole genome shotgun (WGS) entry which is preliminary data.</text>
</comment>
<dbReference type="GO" id="GO:0016020">
    <property type="term" value="C:membrane"/>
    <property type="evidence" value="ECO:0007669"/>
    <property type="project" value="InterPro"/>
</dbReference>
<dbReference type="RefSeq" id="WP_184435512.1">
    <property type="nucleotide sequence ID" value="NZ_JACIGI010000018.1"/>
</dbReference>
<feature type="transmembrane region" description="Helical" evidence="1">
    <location>
        <begin position="246"/>
        <end position="264"/>
    </location>
</feature>
<reference evidence="2 3" key="1">
    <citation type="submission" date="2020-08" db="EMBL/GenBank/DDBJ databases">
        <title>Genome sequencing of Purple Non-Sulfur Bacteria from various extreme environments.</title>
        <authorList>
            <person name="Mayer M."/>
        </authorList>
    </citation>
    <scope>NUCLEOTIDE SEQUENCE [LARGE SCALE GENOMIC DNA]</scope>
    <source>
        <strain evidence="2 3">JA135</strain>
    </source>
</reference>
<keyword evidence="3" id="KW-1185">Reference proteome</keyword>